<comment type="caution">
    <text evidence="2">The sequence shown here is derived from an EMBL/GenBank/DDBJ whole genome shotgun (WGS) entry which is preliminary data.</text>
</comment>
<dbReference type="EMBL" id="MZXV01000062">
    <property type="protein sequence ID" value="PZV35231.1"/>
    <property type="molecule type" value="Genomic_DNA"/>
</dbReference>
<dbReference type="AlphaFoldDB" id="A0A2W7BYV5"/>
<keyword evidence="1" id="KW-1133">Transmembrane helix</keyword>
<organism evidence="2 3">
    <name type="scientific">Mesorhizobium kowhaii</name>
    <dbReference type="NCBI Taxonomy" id="1300272"/>
    <lineage>
        <taxon>Bacteria</taxon>
        <taxon>Pseudomonadati</taxon>
        <taxon>Pseudomonadota</taxon>
        <taxon>Alphaproteobacteria</taxon>
        <taxon>Hyphomicrobiales</taxon>
        <taxon>Phyllobacteriaceae</taxon>
        <taxon>Mesorhizobium</taxon>
    </lineage>
</organism>
<evidence type="ECO:0000313" key="3">
    <source>
        <dbReference type="Proteomes" id="UP000248616"/>
    </source>
</evidence>
<feature type="transmembrane region" description="Helical" evidence="1">
    <location>
        <begin position="38"/>
        <end position="62"/>
    </location>
</feature>
<sequence>MYVLMGLFWSFCAFLMLVAGLTFFLGDPENSRTLFEKVALAMILLFAFYWAPFLSVAAAFSFQDASLHKPALIIDRDGLLDNRSGLSVRWADVLSAKPIMSRSGFWGVSLQMRESALLPRSFRLGYPLLRRRKVGEAQIQCNLLSAPSHEIVNTILTLVHKNGGQLLPTHPVFWSSVPPVVPQQ</sequence>
<keyword evidence="3" id="KW-1185">Reference proteome</keyword>
<reference evidence="3" key="1">
    <citation type="submission" date="2017-03" db="EMBL/GenBank/DDBJ databases">
        <authorList>
            <person name="Safronova V.I."/>
            <person name="Sazanova A.L."/>
            <person name="Chirak E.R."/>
        </authorList>
    </citation>
    <scope>NUCLEOTIDE SEQUENCE [LARGE SCALE GENOMIC DNA]</scope>
    <source>
        <strain evidence="3">Ach-343</strain>
    </source>
</reference>
<name>A0A2W7BYV5_9HYPH</name>
<feature type="transmembrane region" description="Helical" evidence="1">
    <location>
        <begin position="6"/>
        <end position="26"/>
    </location>
</feature>
<proteinExistence type="predicted"/>
<accession>A0A2W7BYV5</accession>
<evidence type="ECO:0000313" key="2">
    <source>
        <dbReference type="EMBL" id="PZV35231.1"/>
    </source>
</evidence>
<keyword evidence="1" id="KW-0472">Membrane</keyword>
<dbReference type="Proteomes" id="UP000248616">
    <property type="component" value="Unassembled WGS sequence"/>
</dbReference>
<evidence type="ECO:0000256" key="1">
    <source>
        <dbReference type="SAM" id="Phobius"/>
    </source>
</evidence>
<keyword evidence="1" id="KW-0812">Transmembrane</keyword>
<protein>
    <submittedName>
        <fullName evidence="2">Uncharacterized protein</fullName>
    </submittedName>
</protein>
<gene>
    <name evidence="2" type="ORF">B5V02_29730</name>
</gene>